<dbReference type="SUPFAM" id="SSF90188">
    <property type="entry name" value="Somatomedin B domain"/>
    <property type="match status" value="1"/>
</dbReference>
<evidence type="ECO:0000256" key="7">
    <source>
        <dbReference type="ARBA" id="ARBA00023170"/>
    </source>
</evidence>
<dbReference type="Gene3D" id="4.10.410.20">
    <property type="match status" value="1"/>
</dbReference>
<dbReference type="AlphaFoldDB" id="A0A8B7XR37"/>
<feature type="domain" description="SMB" evidence="11">
    <location>
        <begin position="91"/>
        <end position="136"/>
    </location>
</feature>
<evidence type="ECO:0000256" key="2">
    <source>
        <dbReference type="ARBA" id="ARBA00008077"/>
    </source>
</evidence>
<feature type="domain" description="G-protein coupled receptors family 2 profile 2" evidence="10">
    <location>
        <begin position="680"/>
        <end position="936"/>
    </location>
</feature>
<keyword evidence="4 8" id="KW-1133">Transmembrane helix</keyword>
<evidence type="ECO:0000256" key="4">
    <source>
        <dbReference type="ARBA" id="ARBA00022989"/>
    </source>
</evidence>
<feature type="transmembrane region" description="Helical" evidence="8">
    <location>
        <begin position="716"/>
        <end position="733"/>
    </location>
</feature>
<organism evidence="12 13">
    <name type="scientific">Acanthaster planci</name>
    <name type="common">Crown-of-thorns starfish</name>
    <dbReference type="NCBI Taxonomy" id="133434"/>
    <lineage>
        <taxon>Eukaryota</taxon>
        <taxon>Metazoa</taxon>
        <taxon>Echinodermata</taxon>
        <taxon>Eleutherozoa</taxon>
        <taxon>Asterozoa</taxon>
        <taxon>Asteroidea</taxon>
        <taxon>Valvatacea</taxon>
        <taxon>Valvatida</taxon>
        <taxon>Acanthasteridae</taxon>
        <taxon>Acanthaster</taxon>
    </lineage>
</organism>
<dbReference type="InterPro" id="IPR053231">
    <property type="entry name" value="GPCR_LN-TM7"/>
</dbReference>
<feature type="transmembrane region" description="Helical" evidence="8">
    <location>
        <begin position="789"/>
        <end position="813"/>
    </location>
</feature>
<keyword evidence="7" id="KW-0675">Receptor</keyword>
<evidence type="ECO:0000313" key="12">
    <source>
        <dbReference type="Proteomes" id="UP000694845"/>
    </source>
</evidence>
<comment type="similarity">
    <text evidence="2">Belongs to the G-protein coupled receptor Fz/Smo family.</text>
</comment>
<dbReference type="PANTHER" id="PTHR45902:SF1">
    <property type="entry name" value="LATROPHILIN RECEPTOR-LIKE PROTEIN A"/>
    <property type="match status" value="1"/>
</dbReference>
<feature type="transmembrane region" description="Helical" evidence="8">
    <location>
        <begin position="913"/>
        <end position="934"/>
    </location>
</feature>
<dbReference type="CDD" id="cd15039">
    <property type="entry name" value="7tmB3_Methuselah-like"/>
    <property type="match status" value="1"/>
</dbReference>
<comment type="subcellular location">
    <subcellularLocation>
        <location evidence="1">Membrane</location>
        <topology evidence="1">Multi-pass membrane protein</topology>
    </subcellularLocation>
</comment>
<evidence type="ECO:0000256" key="8">
    <source>
        <dbReference type="SAM" id="Phobius"/>
    </source>
</evidence>
<dbReference type="OrthoDB" id="5959886at2759"/>
<evidence type="ECO:0000259" key="10">
    <source>
        <dbReference type="PROSITE" id="PS50261"/>
    </source>
</evidence>
<dbReference type="InterPro" id="IPR036024">
    <property type="entry name" value="Somatomedin_B-like_dom_sf"/>
</dbReference>
<gene>
    <name evidence="13" type="primary">LOC110975275</name>
</gene>
<dbReference type="GO" id="GO:0004930">
    <property type="term" value="F:G protein-coupled receptor activity"/>
    <property type="evidence" value="ECO:0007669"/>
    <property type="project" value="InterPro"/>
</dbReference>
<feature type="transmembrane region" description="Helical" evidence="8">
    <location>
        <begin position="745"/>
        <end position="768"/>
    </location>
</feature>
<keyword evidence="12" id="KW-1185">Reference proteome</keyword>
<evidence type="ECO:0000259" key="11">
    <source>
        <dbReference type="PROSITE" id="PS50958"/>
    </source>
</evidence>
<dbReference type="Gene3D" id="1.20.1070.10">
    <property type="entry name" value="Rhodopsin 7-helix transmembrane proteins"/>
    <property type="match status" value="1"/>
</dbReference>
<proteinExistence type="inferred from homology"/>
<dbReference type="Proteomes" id="UP000694845">
    <property type="component" value="Unplaced"/>
</dbReference>
<feature type="transmembrane region" description="Helical" evidence="8">
    <location>
        <begin position="682"/>
        <end position="704"/>
    </location>
</feature>
<keyword evidence="9" id="KW-0732">Signal</keyword>
<dbReference type="PROSITE" id="PS50958">
    <property type="entry name" value="SMB_2"/>
    <property type="match status" value="1"/>
</dbReference>
<dbReference type="RefSeq" id="XP_022083309.1">
    <property type="nucleotide sequence ID" value="XM_022227617.1"/>
</dbReference>
<dbReference type="PRINTS" id="PR00249">
    <property type="entry name" value="GPCRSECRETIN"/>
</dbReference>
<dbReference type="SMART" id="SM01330">
    <property type="entry name" value="Frizzled"/>
    <property type="match status" value="1"/>
</dbReference>
<dbReference type="SUPFAM" id="SSF81321">
    <property type="entry name" value="Family A G protein-coupled receptor-like"/>
    <property type="match status" value="1"/>
</dbReference>
<dbReference type="PROSITE" id="PS50261">
    <property type="entry name" value="G_PROTEIN_RECEP_F2_4"/>
    <property type="match status" value="1"/>
</dbReference>
<dbReference type="OMA" id="CALCWGE"/>
<dbReference type="InterPro" id="IPR000539">
    <property type="entry name" value="Frizzled/Smoothened_7TM"/>
</dbReference>
<dbReference type="InterPro" id="IPR000832">
    <property type="entry name" value="GPCR_2_secretin-like"/>
</dbReference>
<evidence type="ECO:0000313" key="13">
    <source>
        <dbReference type="RefSeq" id="XP_022083309.1"/>
    </source>
</evidence>
<dbReference type="GO" id="GO:0016020">
    <property type="term" value="C:membrane"/>
    <property type="evidence" value="ECO:0007669"/>
    <property type="project" value="UniProtKB-SubCell"/>
</dbReference>
<dbReference type="GO" id="GO:0007166">
    <property type="term" value="P:cell surface receptor signaling pathway"/>
    <property type="evidence" value="ECO:0007669"/>
    <property type="project" value="InterPro"/>
</dbReference>
<accession>A0A8B7XR37</accession>
<sequence length="984" mass="108020">MAGLHVLFFTVGVSYLLAQEIAPANITAPTEVPLSPTDAPRPRSFTGTGGADFAIEDQAPTASREIEADHVTRLDLGGTNVGICTQRHLCRSLGCRFQTFNSTVGTLAGAMCQCDPACTFFNDCCVDYTEHCHPPSANYTPNAGLVRNNFTCYVEDPRTDIKKGYYVIGACPLDQTTQDSKIRQRCENVNENDFLSRVLVSGRKNDFPYSNVHCALCWGEKTSDLEAWSVAVSCESESADASVTQLFSNSTAKNTLDLVEQVQGCRVTIRQPQIAGVSLRACFLGEGGTYIDQCPPGSLLDVACKSYTAVSVASPLMKYTVGKNPHCLVCNNPSLLNTDCDEYYPFVYSVLFGGQTPPYGPSPVPPPLSIIFDFRSGGNVKVVTQDVVISEQHVTCPANEVYDPFLSACRVLSCGKGYVFDGDQCVRESNRLRPTSEQDIVVYVHITACNLTVSGSGLAQDVEFKMCLGDLIGVNQSDIQQSTMSPAVTDVNCNSTKQPTVHPLMVLTDWESFLTFSLKLEKIDDETLCPGATILSIEVIYHSVNLTLSRCNGRWIDETCLYRNQLHWAYSNTTYAIGGRIQRQVYESLAVTAGFRRCYSIQICDNPDLSCLLETFNGSLFHQSAENATSLVYIPTGDVFDREQYIETADGEIQVCSFNQPNGTRNRTQFFTLFEYSPVQQILSIVGNSISMLAAVITFVTFAVFKELRNRTSSPIMNFTISLFLAQLIFQLIGVGTGHEAICTAIAVLAHYFFLVSVMWTGVLAFILHRAFAKTRQSAVEQGHRRDGVLLPAAFAWGVPLAITLSCLILHLCDCTDLPLQYGNSQICWIGNGYVNIVVFGVPIGIVILANVILFSFTVRGIWQTKRVTKAVQSKSEIQQVKEELVIYIKISSLMGFTWITGFAAAISDVPALWYVFILLNSCQGLLVCISFVCNRRVWCLWRDGLGKMCARARGLDAGESDTGTLVTGVSSKAVQLSIIKTKQ</sequence>
<reference evidence="13" key="1">
    <citation type="submission" date="2025-08" db="UniProtKB">
        <authorList>
            <consortium name="RefSeq"/>
        </authorList>
    </citation>
    <scope>IDENTIFICATION</scope>
</reference>
<dbReference type="InterPro" id="IPR001212">
    <property type="entry name" value="Somatomedin_B_dom"/>
</dbReference>
<dbReference type="PROSITE" id="PS00524">
    <property type="entry name" value="SMB_1"/>
    <property type="match status" value="1"/>
</dbReference>
<dbReference type="Pfam" id="PF01033">
    <property type="entry name" value="Somatomedin_B"/>
    <property type="match status" value="1"/>
</dbReference>
<evidence type="ECO:0000256" key="6">
    <source>
        <dbReference type="ARBA" id="ARBA00023157"/>
    </source>
</evidence>
<feature type="signal peptide" evidence="9">
    <location>
        <begin position="1"/>
        <end position="18"/>
    </location>
</feature>
<feature type="chain" id="PRO_5034611061" evidence="9">
    <location>
        <begin position="19"/>
        <end position="984"/>
    </location>
</feature>
<dbReference type="Pfam" id="PF00002">
    <property type="entry name" value="7tm_2"/>
    <property type="match status" value="1"/>
</dbReference>
<evidence type="ECO:0000256" key="1">
    <source>
        <dbReference type="ARBA" id="ARBA00004141"/>
    </source>
</evidence>
<dbReference type="GeneID" id="110975275"/>
<keyword evidence="6" id="KW-1015">Disulfide bond</keyword>
<keyword evidence="3 8" id="KW-0812">Transmembrane</keyword>
<evidence type="ECO:0000256" key="9">
    <source>
        <dbReference type="SAM" id="SignalP"/>
    </source>
</evidence>
<protein>
    <submittedName>
        <fullName evidence="13">Uncharacterized protein LOC110975275</fullName>
    </submittedName>
</protein>
<name>A0A8B7XR37_ACAPL</name>
<dbReference type="KEGG" id="aplc:110975275"/>
<keyword evidence="5 8" id="KW-0472">Membrane</keyword>
<feature type="transmembrane region" description="Helical" evidence="8">
    <location>
        <begin position="833"/>
        <end position="857"/>
    </location>
</feature>
<dbReference type="PANTHER" id="PTHR45902">
    <property type="entry name" value="LATROPHILIN RECEPTOR-LIKE PROTEIN A"/>
    <property type="match status" value="1"/>
</dbReference>
<dbReference type="InterPro" id="IPR017981">
    <property type="entry name" value="GPCR_2-like_7TM"/>
</dbReference>
<evidence type="ECO:0000256" key="3">
    <source>
        <dbReference type="ARBA" id="ARBA00022692"/>
    </source>
</evidence>
<feature type="transmembrane region" description="Helical" evidence="8">
    <location>
        <begin position="885"/>
        <end position="907"/>
    </location>
</feature>
<evidence type="ECO:0000256" key="5">
    <source>
        <dbReference type="ARBA" id="ARBA00023136"/>
    </source>
</evidence>